<reference evidence="2" key="1">
    <citation type="submission" date="2022-10" db="EMBL/GenBank/DDBJ databases">
        <title>Mechanism of multi-heavy metal repair in Cytobacillus Firmus M7.</title>
        <authorList>
            <person name="Li X."/>
            <person name="Yu C."/>
        </authorList>
    </citation>
    <scope>NUCLEOTIDE SEQUENCE</scope>
    <source>
        <strain evidence="2">M7</strain>
    </source>
</reference>
<evidence type="ECO:0000256" key="1">
    <source>
        <dbReference type="SAM" id="Phobius"/>
    </source>
</evidence>
<keyword evidence="1" id="KW-1133">Transmembrane helix</keyword>
<feature type="transmembrane region" description="Helical" evidence="1">
    <location>
        <begin position="238"/>
        <end position="257"/>
    </location>
</feature>
<dbReference type="Pfam" id="PF14897">
    <property type="entry name" value="EpsG"/>
    <property type="match status" value="1"/>
</dbReference>
<dbReference type="AlphaFoldDB" id="A0AA46SHX7"/>
<feature type="transmembrane region" description="Helical" evidence="1">
    <location>
        <begin position="295"/>
        <end position="311"/>
    </location>
</feature>
<accession>A0AA46SHX7</accession>
<dbReference type="InterPro" id="IPR049458">
    <property type="entry name" value="EpsG-like"/>
</dbReference>
<keyword evidence="1" id="KW-0812">Transmembrane</keyword>
<evidence type="ECO:0000313" key="3">
    <source>
        <dbReference type="Proteomes" id="UP001163104"/>
    </source>
</evidence>
<feature type="transmembrane region" description="Helical" evidence="1">
    <location>
        <begin position="198"/>
        <end position="218"/>
    </location>
</feature>
<proteinExistence type="predicted"/>
<protein>
    <submittedName>
        <fullName evidence="2">EpsG family protein</fullName>
    </submittedName>
</protein>
<dbReference type="Proteomes" id="UP001163104">
    <property type="component" value="Chromosome"/>
</dbReference>
<organism evidence="2 3">
    <name type="scientific">Cytobacillus firmus</name>
    <name type="common">Bacillus firmus</name>
    <dbReference type="NCBI Taxonomy" id="1399"/>
    <lineage>
        <taxon>Bacteria</taxon>
        <taxon>Bacillati</taxon>
        <taxon>Bacillota</taxon>
        <taxon>Bacilli</taxon>
        <taxon>Bacillales</taxon>
        <taxon>Bacillaceae</taxon>
        <taxon>Cytobacillus</taxon>
    </lineage>
</organism>
<dbReference type="RefSeq" id="WP_263599311.1">
    <property type="nucleotide sequence ID" value="NZ_CP107027.1"/>
</dbReference>
<feature type="transmembrane region" description="Helical" evidence="1">
    <location>
        <begin position="269"/>
        <end position="289"/>
    </location>
</feature>
<dbReference type="EMBL" id="CP107027">
    <property type="protein sequence ID" value="UYG93834.1"/>
    <property type="molecule type" value="Genomic_DNA"/>
</dbReference>
<feature type="transmembrane region" description="Helical" evidence="1">
    <location>
        <begin position="94"/>
        <end position="114"/>
    </location>
</feature>
<sequence length="354" mass="40999">MTYYFLLIFLWGLVGFIIQTNNNLMKNRGKIHLFFGSVSLILIMGLRDETVGTDIISYKNEFENADYYLNNLLRPTELGYSFFNNLINTIGFNFQMYLLIISIIIIGSISLLYYRYSKNVLMSFYLHFTIGLFAMSMSGIRQILAVSITIIAFIFLMKNKKLLFFLFTCLAYTFHNSAIAFLITIFFKNIKITKKSGFIIFGIASLMFFMKGWLTIIVQYLTPDKYLKYLEISFDTNINPLVILVNMAIPLACLLLWPKSSEGKESNILSIIFILSCINFLISFLSVEIKYLSRISFYFMVYNTVLIPNVINNIKSKEIKTIALIFCIFLPLVQFIMVTPGSSLGIDNYKFFWE</sequence>
<feature type="transmembrane region" description="Helical" evidence="1">
    <location>
        <begin position="31"/>
        <end position="47"/>
    </location>
</feature>
<feature type="transmembrane region" description="Helical" evidence="1">
    <location>
        <begin position="6"/>
        <end position="24"/>
    </location>
</feature>
<keyword evidence="1" id="KW-0472">Membrane</keyword>
<feature type="transmembrane region" description="Helical" evidence="1">
    <location>
        <begin position="323"/>
        <end position="346"/>
    </location>
</feature>
<feature type="transmembrane region" description="Helical" evidence="1">
    <location>
        <begin position="162"/>
        <end position="186"/>
    </location>
</feature>
<gene>
    <name evidence="2" type="ORF">OD459_16675</name>
</gene>
<evidence type="ECO:0000313" key="2">
    <source>
        <dbReference type="EMBL" id="UYG93834.1"/>
    </source>
</evidence>
<name>A0AA46SHX7_CYTFI</name>
<feature type="transmembrane region" description="Helical" evidence="1">
    <location>
        <begin position="126"/>
        <end position="156"/>
    </location>
</feature>